<dbReference type="Pfam" id="PF01262">
    <property type="entry name" value="AlaDh_PNT_C"/>
    <property type="match status" value="1"/>
</dbReference>
<evidence type="ECO:0008006" key="12">
    <source>
        <dbReference type="Google" id="ProtNLM"/>
    </source>
</evidence>
<dbReference type="SMART" id="SM01002">
    <property type="entry name" value="AlaDh_PNT_C"/>
    <property type="match status" value="1"/>
</dbReference>
<dbReference type="Gene3D" id="3.40.50.720">
    <property type="entry name" value="NAD(P)-binding Rossmann-like Domain"/>
    <property type="match status" value="3"/>
</dbReference>
<dbReference type="AlphaFoldDB" id="A0AA89C764"/>
<evidence type="ECO:0000259" key="9">
    <source>
        <dbReference type="SMART" id="SM01003"/>
    </source>
</evidence>
<comment type="pathway">
    <text evidence="1">Amino-acid degradation; L-lysine degradation via saccharopine pathway; glutaryl-CoA from L-lysine: step 1/6.</text>
</comment>
<dbReference type="GO" id="GO:0019878">
    <property type="term" value="P:lysine biosynthetic process via aminoadipic acid"/>
    <property type="evidence" value="ECO:0007669"/>
    <property type="project" value="TreeGrafter"/>
</dbReference>
<dbReference type="Gene3D" id="3.30.360.10">
    <property type="entry name" value="Dihydrodipicolinate Reductase, domain 2"/>
    <property type="match status" value="1"/>
</dbReference>
<dbReference type="SMART" id="SM01003">
    <property type="entry name" value="AlaDh_PNT_N"/>
    <property type="match status" value="1"/>
</dbReference>
<dbReference type="SUPFAM" id="SSF55347">
    <property type="entry name" value="Glyceraldehyde-3-phosphate dehydrogenase-like, C-terminal domain"/>
    <property type="match status" value="1"/>
</dbReference>
<evidence type="ECO:0000256" key="3">
    <source>
        <dbReference type="ARBA" id="ARBA00005624"/>
    </source>
</evidence>
<dbReference type="PANTHER" id="PTHR11133:SF22">
    <property type="entry name" value="ALPHA-AMINOADIPIC SEMIALDEHYDE SYNTHASE, MITOCHONDRIAL"/>
    <property type="match status" value="1"/>
</dbReference>
<dbReference type="Pfam" id="PF16653">
    <property type="entry name" value="Sacchrp_dh_C"/>
    <property type="match status" value="1"/>
</dbReference>
<dbReference type="FunFam" id="3.40.50.720:FF:000087">
    <property type="entry name" value="alpha-aminoadipic semialdehyde synthase, mitochondrial"/>
    <property type="match status" value="1"/>
</dbReference>
<dbReference type="CDD" id="cd12189">
    <property type="entry name" value="LKR_SDH_like"/>
    <property type="match status" value="1"/>
</dbReference>
<keyword evidence="6" id="KW-0511">Multifunctional enzyme</keyword>
<keyword evidence="11" id="KW-1185">Reference proteome</keyword>
<feature type="domain" description="Alanine dehydrogenase/pyridine nucleotide transhydrogenase NAD(H)-binding" evidence="8">
    <location>
        <begin position="203"/>
        <end position="406"/>
    </location>
</feature>
<feature type="domain" description="Alanine dehydrogenase/pyridine nucleotide transhydrogenase N-terminal" evidence="9">
    <location>
        <begin position="33"/>
        <end position="163"/>
    </location>
</feature>
<comment type="similarity">
    <text evidence="7">In the C-terminal section; belongs to the saccharopine dehydrogenase family.</text>
</comment>
<keyword evidence="5" id="KW-0560">Oxidoreductase</keyword>
<dbReference type="InterPro" id="IPR007886">
    <property type="entry name" value="AlaDH/PNT_N"/>
</dbReference>
<evidence type="ECO:0000259" key="8">
    <source>
        <dbReference type="SMART" id="SM01002"/>
    </source>
</evidence>
<dbReference type="FunFam" id="3.40.50.720:FF:000072">
    <property type="entry name" value="Saccharopine dehydrogenase [NADP(+), L-glutamate-forming]"/>
    <property type="match status" value="1"/>
</dbReference>
<dbReference type="InterPro" id="IPR007698">
    <property type="entry name" value="AlaDH/PNT_NAD(H)-bd"/>
</dbReference>
<dbReference type="GO" id="GO:0005737">
    <property type="term" value="C:cytoplasm"/>
    <property type="evidence" value="ECO:0007669"/>
    <property type="project" value="TreeGrafter"/>
</dbReference>
<proteinExistence type="inferred from homology"/>
<evidence type="ECO:0000313" key="11">
    <source>
        <dbReference type="Proteomes" id="UP001186944"/>
    </source>
</evidence>
<dbReference type="GO" id="GO:0004753">
    <property type="term" value="F:saccharopine dehydrogenase activity"/>
    <property type="evidence" value="ECO:0007669"/>
    <property type="project" value="TreeGrafter"/>
</dbReference>
<evidence type="ECO:0000256" key="1">
    <source>
        <dbReference type="ARBA" id="ARBA00004682"/>
    </source>
</evidence>
<protein>
    <recommendedName>
        <fullName evidence="12">Saccharopine dehydrogenase (NAD(+), L-glutamate-forming)</fullName>
    </recommendedName>
</protein>
<dbReference type="Pfam" id="PF03435">
    <property type="entry name" value="Sacchrp_dh_NADP"/>
    <property type="match status" value="1"/>
</dbReference>
<dbReference type="FunFam" id="3.30.360.10:FF:000008">
    <property type="entry name" value="Alpha-aminoadipic semialdehyde synthase, mitochondrial"/>
    <property type="match status" value="1"/>
</dbReference>
<dbReference type="InterPro" id="IPR051168">
    <property type="entry name" value="AASS"/>
</dbReference>
<dbReference type="InterPro" id="IPR036291">
    <property type="entry name" value="NAD(P)-bd_dom_sf"/>
</dbReference>
<evidence type="ECO:0000256" key="7">
    <source>
        <dbReference type="ARBA" id="ARBA00025744"/>
    </source>
</evidence>
<dbReference type="InterPro" id="IPR032095">
    <property type="entry name" value="Sacchrp_dh-like_C"/>
</dbReference>
<dbReference type="PANTHER" id="PTHR11133">
    <property type="entry name" value="SACCHAROPINE DEHYDROGENASE"/>
    <property type="match status" value="1"/>
</dbReference>
<evidence type="ECO:0000256" key="2">
    <source>
        <dbReference type="ARBA" id="ARBA00004720"/>
    </source>
</evidence>
<evidence type="ECO:0000256" key="4">
    <source>
        <dbReference type="ARBA" id="ARBA00022857"/>
    </source>
</evidence>
<name>A0AA89C764_PINIB</name>
<dbReference type="Pfam" id="PF05222">
    <property type="entry name" value="AlaDh_PNT_N"/>
    <property type="match status" value="1"/>
</dbReference>
<organism evidence="10 11">
    <name type="scientific">Pinctada imbricata</name>
    <name type="common">Atlantic pearl-oyster</name>
    <name type="synonym">Pinctada martensii</name>
    <dbReference type="NCBI Taxonomy" id="66713"/>
    <lineage>
        <taxon>Eukaryota</taxon>
        <taxon>Metazoa</taxon>
        <taxon>Spiralia</taxon>
        <taxon>Lophotrochozoa</taxon>
        <taxon>Mollusca</taxon>
        <taxon>Bivalvia</taxon>
        <taxon>Autobranchia</taxon>
        <taxon>Pteriomorphia</taxon>
        <taxon>Pterioida</taxon>
        <taxon>Pterioidea</taxon>
        <taxon>Pteriidae</taxon>
        <taxon>Pinctada</taxon>
    </lineage>
</organism>
<dbReference type="InterPro" id="IPR005097">
    <property type="entry name" value="Sacchrp_dh_NADP-bd"/>
</dbReference>
<dbReference type="Proteomes" id="UP001186944">
    <property type="component" value="Unassembled WGS sequence"/>
</dbReference>
<comment type="pathway">
    <text evidence="2">Amino-acid degradation; L-lysine degradation via saccharopine pathway; glutaryl-CoA from L-lysine: step 2/6.</text>
</comment>
<gene>
    <name evidence="10" type="ORF">FSP39_010099</name>
</gene>
<dbReference type="EMBL" id="VSWD01000005">
    <property type="protein sequence ID" value="KAK3102273.1"/>
    <property type="molecule type" value="Genomic_DNA"/>
</dbReference>
<comment type="caution">
    <text evidence="10">The sequence shown here is derived from an EMBL/GenBank/DDBJ whole genome shotgun (WGS) entry which is preliminary data.</text>
</comment>
<comment type="similarity">
    <text evidence="3">In the N-terminal section; belongs to the AlaDH/PNT family.</text>
</comment>
<evidence type="ECO:0000313" key="10">
    <source>
        <dbReference type="EMBL" id="KAK3102273.1"/>
    </source>
</evidence>
<dbReference type="SUPFAM" id="SSF51735">
    <property type="entry name" value="NAD(P)-binding Rossmann-fold domains"/>
    <property type="match status" value="1"/>
</dbReference>
<keyword evidence="4" id="KW-0521">NADP</keyword>
<accession>A0AA89C764</accession>
<reference evidence="10" key="1">
    <citation type="submission" date="2019-08" db="EMBL/GenBank/DDBJ databases">
        <title>The improved chromosome-level genome for the pearl oyster Pinctada fucata martensii using PacBio sequencing and Hi-C.</title>
        <authorList>
            <person name="Zheng Z."/>
        </authorList>
    </citation>
    <scope>NUCLEOTIDE SEQUENCE</scope>
    <source>
        <strain evidence="10">ZZ-2019</strain>
        <tissue evidence="10">Adductor muscle</tissue>
    </source>
</reference>
<dbReference type="SUPFAM" id="SSF52283">
    <property type="entry name" value="Formate/glycerate dehydrogenase catalytic domain-like"/>
    <property type="match status" value="1"/>
</dbReference>
<evidence type="ECO:0000256" key="6">
    <source>
        <dbReference type="ARBA" id="ARBA00023268"/>
    </source>
</evidence>
<sequence>MLRAKSNALCRNLIAQQYGAGQRFMSDGKRVMAIRRETINVWERRAPLNPRHVRKLVKSGVKVIVQPSNRRAYNMQEYAAVGAHIQEDMSEASLIIGVKSVPIDLLMPDKTYAFFSHTIKAQKENMPLLDAILEKNIRLIDYEKMVDEDGQRVVAFGKYAGVAGMIDILHGIGLRLLALGHHTPFMYIGPSHNYRNTEQARQAVRDAGYEISLERMPKSLGPLVFVFTGSGNVSQGAQEVFQEFPHEYIEPEHLPKVAKQGVTNKLYACVARRDDHYVRKDGGRFCAEEFERRPDLYASTFAHKIAPYASVIINGIYWAPNSPRLISIPDAKVLLQKQQEPWIPESPGCPRLPHRLLAICDISADPGGSIEFMKECTTIDKPFCLYDAAQNMERESFAGSGVLICSIDNMPAQIPKEATNFFGDLLFPFVTEMLKSDAKRSFEQYDAIPVVKNATIASNGKLTPNHEYIDDLRKEAIRSSHKAPSSNPEQKRVLILGSGYVSLPVVEYLDKFDNTQVTVAAQLKDQLDVITQSCNAQTQLLDVERHPEEMEKAVKENDIIVSLLPYVLHPKVAQMCIKHRRHMVTASYVSPQMRELHKQAEEAGITILNEVGVDPGIDHMLAMECFDEVTENGGKITSFVSWCGGLPAPEHSNTPIRYKFSWFPRGVLMNCMNGARYLQDNHIVEIQPNGGLLDASRDLTFLPGFNLEGFPNRDSTMYTKEYGIESATTCLRGTIRYKGFSDIMKGIMSLGLLSPDEQPILHPNGPDITWKGYLCNLFDKSPDLFDDTLKDLIYNKVGRSDDRMQAITDLGLLRDDLIDKKGSPLDTLSNFLAKKLAYDPSERDLILMYHDIGVQWPDRSREERKVSLVCYGDEGRHSAMAKTVGLPTAIATKMILDGEIQRKGIVVPLTKDIYRPILMRLRQEGIKSDEKINVFA</sequence>
<dbReference type="Gene3D" id="1.10.1870.10">
    <property type="entry name" value="Domain 3, Saccharopine reductase"/>
    <property type="match status" value="1"/>
</dbReference>
<evidence type="ECO:0000256" key="5">
    <source>
        <dbReference type="ARBA" id="ARBA00023002"/>
    </source>
</evidence>